<comment type="caution">
    <text evidence="1">The sequence shown here is derived from an EMBL/GenBank/DDBJ whole genome shotgun (WGS) entry which is preliminary data.</text>
</comment>
<evidence type="ECO:0008006" key="3">
    <source>
        <dbReference type="Google" id="ProtNLM"/>
    </source>
</evidence>
<dbReference type="EMBL" id="SGWX01000001">
    <property type="protein sequence ID" value="RZS62008.1"/>
    <property type="molecule type" value="Genomic_DNA"/>
</dbReference>
<gene>
    <name evidence="1" type="ORF">EV386_2325</name>
</gene>
<name>A0A4Q7M5Z1_9MICO</name>
<dbReference type="OrthoDB" id="9801978at2"/>
<proteinExistence type="predicted"/>
<accession>A0A4Q7M5Z1</accession>
<evidence type="ECO:0000313" key="2">
    <source>
        <dbReference type="Proteomes" id="UP000293852"/>
    </source>
</evidence>
<organism evidence="1 2">
    <name type="scientific">Xylanimonas ulmi</name>
    <dbReference type="NCBI Taxonomy" id="228973"/>
    <lineage>
        <taxon>Bacteria</taxon>
        <taxon>Bacillati</taxon>
        <taxon>Actinomycetota</taxon>
        <taxon>Actinomycetes</taxon>
        <taxon>Micrococcales</taxon>
        <taxon>Promicromonosporaceae</taxon>
        <taxon>Xylanimonas</taxon>
    </lineage>
</organism>
<dbReference type="AlphaFoldDB" id="A0A4Q7M5Z1"/>
<protein>
    <recommendedName>
        <fullName evidence="3">Tautomerase cis-CaaD-like domain-containing protein</fullName>
    </recommendedName>
</protein>
<evidence type="ECO:0000313" key="1">
    <source>
        <dbReference type="EMBL" id="RZS62008.1"/>
    </source>
</evidence>
<dbReference type="Proteomes" id="UP000293852">
    <property type="component" value="Unassembled WGS sequence"/>
</dbReference>
<dbReference type="RefSeq" id="WP_130415124.1">
    <property type="nucleotide sequence ID" value="NZ_SGWX01000001.1"/>
</dbReference>
<keyword evidence="2" id="KW-1185">Reference proteome</keyword>
<sequence>MPMVELKVCGTELPEPFVRELETRITAVLRDTISTSFAVGLGWGPADPNHALAKQTVERVMPGWTMVNVEQCRWAWGGERNGEVVVRLQTFVMEGAVSQEWRRAISTNLYALMAEMFADAGDKLRIFNTCVEGEVTMYLPPAQFYGLLGEGETHKELDVPEIAEWMTARIKKNIEAGAVA</sequence>
<reference evidence="1 2" key="1">
    <citation type="submission" date="2019-02" db="EMBL/GenBank/DDBJ databases">
        <title>Sequencing the genomes of 1000 actinobacteria strains.</title>
        <authorList>
            <person name="Klenk H.-P."/>
        </authorList>
    </citation>
    <scope>NUCLEOTIDE SEQUENCE [LARGE SCALE GENOMIC DNA]</scope>
    <source>
        <strain evidence="1 2">DSM 16932</strain>
    </source>
</reference>